<keyword evidence="2" id="KW-1185">Reference proteome</keyword>
<proteinExistence type="predicted"/>
<dbReference type="EMBL" id="BAAALY010000006">
    <property type="protein sequence ID" value="GAA1539594.1"/>
    <property type="molecule type" value="Genomic_DNA"/>
</dbReference>
<accession>A0ABP4M8S9</accession>
<protein>
    <submittedName>
        <fullName evidence="1">Uncharacterized protein</fullName>
    </submittedName>
</protein>
<name>A0ABP4M8S9_9MICO</name>
<evidence type="ECO:0000313" key="2">
    <source>
        <dbReference type="Proteomes" id="UP001501791"/>
    </source>
</evidence>
<evidence type="ECO:0000313" key="1">
    <source>
        <dbReference type="EMBL" id="GAA1539594.1"/>
    </source>
</evidence>
<sequence>MGRWNHLGEGTEIHCTAHRHGRMDTELTRLVAGRDHHPSPTATTDDDGAAEKFRAAQELHRDEERIHVEVKHRGTSIVRPETTQIATGTCQLFTTHRAPMCLRLPLSAPVAQSG</sequence>
<reference evidence="2" key="1">
    <citation type="journal article" date="2019" name="Int. J. Syst. Evol. Microbiol.">
        <title>The Global Catalogue of Microorganisms (GCM) 10K type strain sequencing project: providing services to taxonomists for standard genome sequencing and annotation.</title>
        <authorList>
            <consortium name="The Broad Institute Genomics Platform"/>
            <consortium name="The Broad Institute Genome Sequencing Center for Infectious Disease"/>
            <person name="Wu L."/>
            <person name="Ma J."/>
        </authorList>
    </citation>
    <scope>NUCLEOTIDE SEQUENCE [LARGE SCALE GENOMIC DNA]</scope>
    <source>
        <strain evidence="2">JCM 13319</strain>
    </source>
</reference>
<dbReference type="Proteomes" id="UP001501791">
    <property type="component" value="Unassembled WGS sequence"/>
</dbReference>
<organism evidence="1 2">
    <name type="scientific">Brevibacterium picturae</name>
    <dbReference type="NCBI Taxonomy" id="260553"/>
    <lineage>
        <taxon>Bacteria</taxon>
        <taxon>Bacillati</taxon>
        <taxon>Actinomycetota</taxon>
        <taxon>Actinomycetes</taxon>
        <taxon>Micrococcales</taxon>
        <taxon>Brevibacteriaceae</taxon>
        <taxon>Brevibacterium</taxon>
    </lineage>
</organism>
<comment type="caution">
    <text evidence="1">The sequence shown here is derived from an EMBL/GenBank/DDBJ whole genome shotgun (WGS) entry which is preliminary data.</text>
</comment>
<gene>
    <name evidence="1" type="ORF">GCM10009691_13160</name>
</gene>